<evidence type="ECO:0000313" key="3">
    <source>
        <dbReference type="Proteomes" id="UP001172159"/>
    </source>
</evidence>
<dbReference type="Proteomes" id="UP001172159">
    <property type="component" value="Unassembled WGS sequence"/>
</dbReference>
<accession>A0AA40A400</accession>
<name>A0AA40A400_9PEZI</name>
<sequence>MSVVSVKGVASDYADADIQVWCCASLPGTLAHHLPAMDLATEATTIPPTPRRGPVIRVRRYGHNDFERFDEEMARGSHLCVGSASIGKVDIDCKYHWKKAQWGVLGAAERPAGIVYMDITFKQPQGYWLQRANVFITLSQPDEASIGPHSHRHSAKSRRSLRSDYAVQITQQFGPKHLTGSRTVQSEIKSNSLIPTIGAMGVELGGMGHQSTTSKDRVGQWVFKGTVGRPKGPYDYCTLEWEWIENELDPNRAHKQEYNTAFAFEHSERPVIMRVDVQGKLQSKSRQLKHGFLKFSSQFGKGDNSTLTHLDLSKTTGLKKVLDPIADGLDMAMQMENCGNTGTVVPDPASAQFNSPNQSMNGWQDPNHSHSPLRAQPQTQHHRIEIDQARPQRPNHHHDHASLDPILQSLRRRQAGATQQVPAHVRLEEMTTTVVGEDDSGYGTQAPDDIDHHRHAEHIIKTIPSAAHRIPPPSQNDALEQAIKEISRVPAIIILVNFLAAIARWLSRSQPSPVIHPSGIERDGNKKPNMIHRSGGSSGSEVSGSSESLTWEGSPPRVLQAPKNMSHGRGSDGHSQGQRRVSIGVGRRHMRYQPSDYY</sequence>
<evidence type="ECO:0000256" key="1">
    <source>
        <dbReference type="SAM" id="MobiDB-lite"/>
    </source>
</evidence>
<feature type="region of interest" description="Disordered" evidence="1">
    <location>
        <begin position="510"/>
        <end position="587"/>
    </location>
</feature>
<reference evidence="2" key="1">
    <citation type="submission" date="2023-06" db="EMBL/GenBank/DDBJ databases">
        <title>Genome-scale phylogeny and comparative genomics of the fungal order Sordariales.</title>
        <authorList>
            <consortium name="Lawrence Berkeley National Laboratory"/>
            <person name="Hensen N."/>
            <person name="Bonometti L."/>
            <person name="Westerberg I."/>
            <person name="Brannstrom I.O."/>
            <person name="Guillou S."/>
            <person name="Cros-Aarteil S."/>
            <person name="Calhoun S."/>
            <person name="Haridas S."/>
            <person name="Kuo A."/>
            <person name="Mondo S."/>
            <person name="Pangilinan J."/>
            <person name="Riley R."/>
            <person name="Labutti K."/>
            <person name="Andreopoulos B."/>
            <person name="Lipzen A."/>
            <person name="Chen C."/>
            <person name="Yanf M."/>
            <person name="Daum C."/>
            <person name="Ng V."/>
            <person name="Clum A."/>
            <person name="Steindorff A."/>
            <person name="Ohm R."/>
            <person name="Martin F."/>
            <person name="Silar P."/>
            <person name="Natvig D."/>
            <person name="Lalanne C."/>
            <person name="Gautier V."/>
            <person name="Ament-Velasquez S.L."/>
            <person name="Kruys A."/>
            <person name="Hutchinson M.I."/>
            <person name="Powell A.J."/>
            <person name="Barry K."/>
            <person name="Miller A.N."/>
            <person name="Grigoriev I.V."/>
            <person name="Debuchy R."/>
            <person name="Gladieux P."/>
            <person name="Thoren M.H."/>
            <person name="Johannesson H."/>
        </authorList>
    </citation>
    <scope>NUCLEOTIDE SEQUENCE</scope>
    <source>
        <strain evidence="2">CBS 540.89</strain>
    </source>
</reference>
<evidence type="ECO:0000313" key="2">
    <source>
        <dbReference type="EMBL" id="KAK0708857.1"/>
    </source>
</evidence>
<feature type="compositionally biased region" description="Low complexity" evidence="1">
    <location>
        <begin position="539"/>
        <end position="548"/>
    </location>
</feature>
<comment type="caution">
    <text evidence="2">The sequence shown here is derived from an EMBL/GenBank/DDBJ whole genome shotgun (WGS) entry which is preliminary data.</text>
</comment>
<gene>
    <name evidence="2" type="ORF">B0T21DRAFT_352886</name>
</gene>
<keyword evidence="3" id="KW-1185">Reference proteome</keyword>
<dbReference type="AlphaFoldDB" id="A0AA40A400"/>
<protein>
    <submittedName>
        <fullName evidence="2">Uncharacterized protein</fullName>
    </submittedName>
</protein>
<organism evidence="2 3">
    <name type="scientific">Apiosordaria backusii</name>
    <dbReference type="NCBI Taxonomy" id="314023"/>
    <lineage>
        <taxon>Eukaryota</taxon>
        <taxon>Fungi</taxon>
        <taxon>Dikarya</taxon>
        <taxon>Ascomycota</taxon>
        <taxon>Pezizomycotina</taxon>
        <taxon>Sordariomycetes</taxon>
        <taxon>Sordariomycetidae</taxon>
        <taxon>Sordariales</taxon>
        <taxon>Lasiosphaeriaceae</taxon>
        <taxon>Apiosordaria</taxon>
    </lineage>
</organism>
<proteinExistence type="predicted"/>
<dbReference type="EMBL" id="JAUKTV010000018">
    <property type="protein sequence ID" value="KAK0708857.1"/>
    <property type="molecule type" value="Genomic_DNA"/>
</dbReference>